<feature type="compositionally biased region" description="Low complexity" evidence="1">
    <location>
        <begin position="573"/>
        <end position="603"/>
    </location>
</feature>
<feature type="compositionally biased region" description="Basic and acidic residues" evidence="1">
    <location>
        <begin position="980"/>
        <end position="993"/>
    </location>
</feature>
<feature type="compositionally biased region" description="Pro residues" evidence="1">
    <location>
        <begin position="634"/>
        <end position="655"/>
    </location>
</feature>
<organism evidence="2 3">
    <name type="scientific">Actinocorallia longicatena</name>
    <dbReference type="NCBI Taxonomy" id="111803"/>
    <lineage>
        <taxon>Bacteria</taxon>
        <taxon>Bacillati</taxon>
        <taxon>Actinomycetota</taxon>
        <taxon>Actinomycetes</taxon>
        <taxon>Streptosporangiales</taxon>
        <taxon>Thermomonosporaceae</taxon>
        <taxon>Actinocorallia</taxon>
    </lineage>
</organism>
<dbReference type="EMBL" id="BAAAUV010000006">
    <property type="protein sequence ID" value="GAA3210815.1"/>
    <property type="molecule type" value="Genomic_DNA"/>
</dbReference>
<dbReference type="InterPro" id="IPR006311">
    <property type="entry name" value="TAT_signal"/>
</dbReference>
<evidence type="ECO:0000313" key="2">
    <source>
        <dbReference type="EMBL" id="GAA3210815.1"/>
    </source>
</evidence>
<reference evidence="3" key="1">
    <citation type="journal article" date="2019" name="Int. J. Syst. Evol. Microbiol.">
        <title>The Global Catalogue of Microorganisms (GCM) 10K type strain sequencing project: providing services to taxonomists for standard genome sequencing and annotation.</title>
        <authorList>
            <consortium name="The Broad Institute Genomics Platform"/>
            <consortium name="The Broad Institute Genome Sequencing Center for Infectious Disease"/>
            <person name="Wu L."/>
            <person name="Ma J."/>
        </authorList>
    </citation>
    <scope>NUCLEOTIDE SEQUENCE [LARGE SCALE GENOMIC DNA]</scope>
    <source>
        <strain evidence="3">JCM 9377</strain>
    </source>
</reference>
<keyword evidence="3" id="KW-1185">Reference proteome</keyword>
<dbReference type="PROSITE" id="PS51318">
    <property type="entry name" value="TAT"/>
    <property type="match status" value="1"/>
</dbReference>
<name>A0ABP6QE13_9ACTN</name>
<feature type="region of interest" description="Disordered" evidence="1">
    <location>
        <begin position="746"/>
        <end position="770"/>
    </location>
</feature>
<accession>A0ABP6QE13</accession>
<dbReference type="Proteomes" id="UP001501237">
    <property type="component" value="Unassembled WGS sequence"/>
</dbReference>
<feature type="region of interest" description="Disordered" evidence="1">
    <location>
        <begin position="51"/>
        <end position="74"/>
    </location>
</feature>
<feature type="region of interest" description="Disordered" evidence="1">
    <location>
        <begin position="805"/>
        <end position="830"/>
    </location>
</feature>
<feature type="compositionally biased region" description="Low complexity" evidence="1">
    <location>
        <begin position="656"/>
        <end position="667"/>
    </location>
</feature>
<feature type="region of interest" description="Disordered" evidence="1">
    <location>
        <begin position="972"/>
        <end position="993"/>
    </location>
</feature>
<proteinExistence type="predicted"/>
<dbReference type="InterPro" id="IPR036188">
    <property type="entry name" value="FAD/NAD-bd_sf"/>
</dbReference>
<feature type="region of interest" description="Disordered" evidence="1">
    <location>
        <begin position="572"/>
        <end position="685"/>
    </location>
</feature>
<dbReference type="Pfam" id="PF13450">
    <property type="entry name" value="NAD_binding_8"/>
    <property type="match status" value="1"/>
</dbReference>
<evidence type="ECO:0000313" key="3">
    <source>
        <dbReference type="Proteomes" id="UP001501237"/>
    </source>
</evidence>
<gene>
    <name evidence="2" type="ORF">GCM10010468_29000</name>
</gene>
<sequence length="993" mass="107412">MQEWEPYRPSFSDRELGMDRRISRRDFFDGIAVMATAAGLAGCSVEKTARNASGRDQNGAPAGGWADRGQGNPAYPPAMTGLRGSTNAALRVPHELRDGSYWSGRKDEVETEEVYDLVVVGAGISGLSAAYFYRRKHPGAKILVLDNHDDFGGHARRDEFSPDGKLIIGYGGSQSIEGPSVWSGTARGLLADLGVDVKKFDKYYDQDFNKRWKLTDSEFFNKESFGRDHLAKATEDGVPTAAGLANAPIAAKAKADILMINNNPGDFMPGLTDAEKKNRLVEMTYKQYLADVAKVHPDVVRYMQTYTSDEWGYGIDAFGALDAWAEEYPGFQGLKIDNTKPDPRCIKTIQIQWDEDDPYIYHFPEGNNALCKLMIGRMIPGTGAPATMDTDPLARIDYSRLDVAANDVRVRLNSPVVEVRHVNDDPATKTVRVRYEAPDGKVHSVTAGGAVLACYNTMIPFIAPELTGDQKQALQYGIKLPIIYAMVQLRNWQAWHRLGIFHTRFTGPYWQVAELDYPVSMGGYEFSEDPSQPILVHMIRMATAEGENPRGGILSGRRALYQTPFEYYERRSATSSPACSARAASTPPATSRASRSTAGAMATPWSTRVRGRPSGPPDRSRTRSARSPTAASPSPTPTPRPAPTPTPPSTRPPARSPSSADPPAADRSVARRQRAVPPWAGSHPGEVPAHLAADLLQGAFGCPGVGEPAHPAVVEAPARMDGGGYARLLQPSRERLALRAEPVELGQGEQGRREGGQVGGQQRGQARVGGVGAGDVGVEALVGAAGREGDAVGVGQRIGKDPQVQSGIDQRQTAGPAHPAQQAGHRDLASCGLPGDADLVEARQRPADGALGVVDRRRIGMFGSEAVVDRQEGDARCRDQGPDHGVVGLDVADHPAAPVEVDDDRAVVPALRAVQPRRDPSGVDIAHLADRQAGQFRHRPARVGAHARHRGVLGRRQLRHPAHERQILRITTHDPLLTPERTHRADDSVTSKS</sequence>
<comment type="caution">
    <text evidence="2">The sequence shown here is derived from an EMBL/GenBank/DDBJ whole genome shotgun (WGS) entry which is preliminary data.</text>
</comment>
<protein>
    <submittedName>
        <fullName evidence="2">Uncharacterized protein</fullName>
    </submittedName>
</protein>
<feature type="compositionally biased region" description="Gly residues" evidence="1">
    <location>
        <begin position="756"/>
        <end position="770"/>
    </location>
</feature>
<dbReference type="Gene3D" id="3.50.50.60">
    <property type="entry name" value="FAD/NAD(P)-binding domain"/>
    <property type="match status" value="1"/>
</dbReference>
<evidence type="ECO:0000256" key="1">
    <source>
        <dbReference type="SAM" id="MobiDB-lite"/>
    </source>
</evidence>
<dbReference type="SUPFAM" id="SSF51905">
    <property type="entry name" value="FAD/NAD(P)-binding domain"/>
    <property type="match status" value="1"/>
</dbReference>